<accession>A0A4R1QNR8</accession>
<dbReference type="GO" id="GO:0006680">
    <property type="term" value="P:glucosylceramide catabolic process"/>
    <property type="evidence" value="ECO:0007669"/>
    <property type="project" value="TreeGrafter"/>
</dbReference>
<dbReference type="Pfam" id="PF17189">
    <property type="entry name" value="Glyco_hydro_30C"/>
    <property type="match status" value="1"/>
</dbReference>
<dbReference type="InterPro" id="IPR033452">
    <property type="entry name" value="GH30_C"/>
</dbReference>
<dbReference type="RefSeq" id="WP_031392701.1">
    <property type="nucleotide sequence ID" value="NZ_JPNB01000003.1"/>
</dbReference>
<evidence type="ECO:0000313" key="7">
    <source>
        <dbReference type="EMBL" id="TCL55419.1"/>
    </source>
</evidence>
<evidence type="ECO:0000256" key="2">
    <source>
        <dbReference type="ARBA" id="ARBA00022729"/>
    </source>
</evidence>
<comment type="caution">
    <text evidence="7">The sequence shown here is derived from an EMBL/GenBank/DDBJ whole genome shotgun (WGS) entry which is preliminary data.</text>
</comment>
<name>A0A4R1QNR8_9FIRM</name>
<evidence type="ECO:0000256" key="1">
    <source>
        <dbReference type="ARBA" id="ARBA00005382"/>
    </source>
</evidence>
<dbReference type="STRING" id="1469948.GCA_000732725_04081"/>
<dbReference type="InterPro" id="IPR013780">
    <property type="entry name" value="Glyco_hydro_b"/>
</dbReference>
<feature type="domain" description="Glycosyl hydrolase family 30 beta sandwich" evidence="6">
    <location>
        <begin position="378"/>
        <end position="438"/>
    </location>
</feature>
<evidence type="ECO:0000259" key="6">
    <source>
        <dbReference type="Pfam" id="PF17189"/>
    </source>
</evidence>
<dbReference type="InterPro" id="IPR033453">
    <property type="entry name" value="Glyco_hydro_30_TIM-barrel"/>
</dbReference>
<dbReference type="PANTHER" id="PTHR11069">
    <property type="entry name" value="GLUCOSYLCERAMIDASE"/>
    <property type="match status" value="1"/>
</dbReference>
<protein>
    <submittedName>
        <fullName evidence="7">Glucosylceramidase</fullName>
    </submittedName>
</protein>
<gene>
    <name evidence="7" type="ORF">EDD76_11552</name>
</gene>
<dbReference type="PANTHER" id="PTHR11069:SF23">
    <property type="entry name" value="LYSOSOMAL ACID GLUCOSYLCERAMIDASE"/>
    <property type="match status" value="1"/>
</dbReference>
<dbReference type="EMBL" id="SLUO01000015">
    <property type="protein sequence ID" value="TCL55419.1"/>
    <property type="molecule type" value="Genomic_DNA"/>
</dbReference>
<dbReference type="Gene3D" id="3.20.20.80">
    <property type="entry name" value="Glycosidases"/>
    <property type="match status" value="1"/>
</dbReference>
<dbReference type="Gene3D" id="2.60.40.1180">
    <property type="entry name" value="Golgi alpha-mannosidase II"/>
    <property type="match status" value="1"/>
</dbReference>
<dbReference type="OrthoDB" id="9806701at2"/>
<evidence type="ECO:0000259" key="5">
    <source>
        <dbReference type="Pfam" id="PF02055"/>
    </source>
</evidence>
<dbReference type="SUPFAM" id="SSF51445">
    <property type="entry name" value="(Trans)glycosidases"/>
    <property type="match status" value="1"/>
</dbReference>
<evidence type="ECO:0000256" key="4">
    <source>
        <dbReference type="RuleBase" id="RU361188"/>
    </source>
</evidence>
<dbReference type="Proteomes" id="UP000295718">
    <property type="component" value="Unassembled WGS sequence"/>
</dbReference>
<dbReference type="GO" id="GO:0004348">
    <property type="term" value="F:glucosylceramidase activity"/>
    <property type="evidence" value="ECO:0007669"/>
    <property type="project" value="InterPro"/>
</dbReference>
<keyword evidence="3 4" id="KW-0378">Hydrolase</keyword>
<comment type="similarity">
    <text evidence="1 4">Belongs to the glycosyl hydrolase 30 family.</text>
</comment>
<dbReference type="InterPro" id="IPR001139">
    <property type="entry name" value="Glyco_hydro_30"/>
</dbReference>
<sequence length="442" mass="50110">MRCITTDYSKNEFWKETDIPVGKTEDYAHLVNIYPELKGHVIQGFGGAFTEASTYNYSKLGEANKRAVIEGYFGKDGLRYNLGRTHIHSCDFALGNYTYIEEGDRELKSFNIAHDRENMIPMIKDAMAESSSKLYFLASPWSPPAFMKTNGNMNNGGKLREEYYSVWANYIVRYIQEYEKEGIRIGYLTIQNEPMAVQTWDSCIYTPEEEALFVRKHLAPALAAASLNHIKIFIWDHNKDEVYDRAKAVFASQETSDEVAGVAVHWYSGDHFEALEAVKRRFPEKSLFFTEGCVEYSRFADSSEVAKAEMYAHDMLGNLKAGVEAFFDWNLLLDDKGGPNHVGNFCAAPMMCVPGEDNLKKRLSYYYIGQFSRYIKRGARKIETSRYTDKIEAAGFLNPDGERVIVLLNKSESAVEVTIRESGLGGQLTLQPHTISTVCYGA</sequence>
<dbReference type="Pfam" id="PF02055">
    <property type="entry name" value="Glyco_hydro_30"/>
    <property type="match status" value="1"/>
</dbReference>
<keyword evidence="8" id="KW-1185">Reference proteome</keyword>
<evidence type="ECO:0000313" key="8">
    <source>
        <dbReference type="Proteomes" id="UP000295718"/>
    </source>
</evidence>
<dbReference type="InterPro" id="IPR017853">
    <property type="entry name" value="GH"/>
</dbReference>
<dbReference type="AlphaFoldDB" id="A0A4R1QNR8"/>
<keyword evidence="2" id="KW-0732">Signal</keyword>
<dbReference type="PRINTS" id="PR00843">
    <property type="entry name" value="GLHYDRLASE30"/>
</dbReference>
<reference evidence="7 8" key="1">
    <citation type="submission" date="2019-03" db="EMBL/GenBank/DDBJ databases">
        <title>Genomic Encyclopedia of Type Strains, Phase IV (KMG-IV): sequencing the most valuable type-strain genomes for metagenomic binning, comparative biology and taxonomic classification.</title>
        <authorList>
            <person name="Goeker M."/>
        </authorList>
    </citation>
    <scope>NUCLEOTIDE SEQUENCE [LARGE SCALE GENOMIC DNA]</scope>
    <source>
        <strain evidence="7 8">DSM 100556</strain>
    </source>
</reference>
<dbReference type="GO" id="GO:0016020">
    <property type="term" value="C:membrane"/>
    <property type="evidence" value="ECO:0007669"/>
    <property type="project" value="GOC"/>
</dbReference>
<proteinExistence type="inferred from homology"/>
<organism evidence="7 8">
    <name type="scientific">Kineothrix alysoides</name>
    <dbReference type="NCBI Taxonomy" id="1469948"/>
    <lineage>
        <taxon>Bacteria</taxon>
        <taxon>Bacillati</taxon>
        <taxon>Bacillota</taxon>
        <taxon>Clostridia</taxon>
        <taxon>Lachnospirales</taxon>
        <taxon>Lachnospiraceae</taxon>
        <taxon>Kineothrix</taxon>
    </lineage>
</organism>
<evidence type="ECO:0000256" key="3">
    <source>
        <dbReference type="ARBA" id="ARBA00022801"/>
    </source>
</evidence>
<feature type="domain" description="Glycosyl hydrolase family 30 TIM-barrel" evidence="5">
    <location>
        <begin position="42"/>
        <end position="375"/>
    </location>
</feature>
<keyword evidence="4" id="KW-0326">Glycosidase</keyword>